<keyword evidence="4" id="KW-0539">Nucleus</keyword>
<comment type="caution">
    <text evidence="5">The sequence shown here is derived from an EMBL/GenBank/DDBJ whole genome shotgun (WGS) entry which is preliminary data.</text>
</comment>
<evidence type="ECO:0000256" key="1">
    <source>
        <dbReference type="ARBA" id="ARBA00004604"/>
    </source>
</evidence>
<name>A0AAV9XWV4_9CRYT</name>
<evidence type="ECO:0000313" key="5">
    <source>
        <dbReference type="EMBL" id="KAK6588974.1"/>
    </source>
</evidence>
<dbReference type="AlphaFoldDB" id="A0AAV9XWV4"/>
<evidence type="ECO:0000256" key="3">
    <source>
        <dbReference type="ARBA" id="ARBA00022552"/>
    </source>
</evidence>
<dbReference type="InterPro" id="IPR029060">
    <property type="entry name" value="PIN-like_dom_sf"/>
</dbReference>
<dbReference type="PANTHER" id="PTHR12416">
    <property type="entry name" value="RRNA-PROCESSING PROTEIN UTP23 HOMOLOG"/>
    <property type="match status" value="1"/>
</dbReference>
<keyword evidence="5" id="KW-0030">Aminoacyl-tRNA synthetase</keyword>
<keyword evidence="3" id="KW-0698">rRNA processing</keyword>
<evidence type="ECO:0000256" key="4">
    <source>
        <dbReference type="ARBA" id="ARBA00023242"/>
    </source>
</evidence>
<keyword evidence="2" id="KW-0690">Ribosome biogenesis</keyword>
<proteinExistence type="predicted"/>
<dbReference type="InterPro" id="IPR006984">
    <property type="entry name" value="Fcf1/UTP23"/>
</dbReference>
<protein>
    <submittedName>
        <fullName evidence="5">tRNA synthetase class II</fullName>
    </submittedName>
</protein>
<dbReference type="Gene3D" id="3.40.50.1010">
    <property type="entry name" value="5'-nuclease"/>
    <property type="match status" value="1"/>
</dbReference>
<comment type="subcellular location">
    <subcellularLocation>
        <location evidence="1">Nucleus</location>
        <location evidence="1">Nucleolus</location>
    </subcellularLocation>
</comment>
<keyword evidence="5" id="KW-0436">Ligase</keyword>
<keyword evidence="6" id="KW-1185">Reference proteome</keyword>
<organism evidence="5 6">
    <name type="scientific">Cryptosporidium xiaoi</name>
    <dbReference type="NCBI Taxonomy" id="659607"/>
    <lineage>
        <taxon>Eukaryota</taxon>
        <taxon>Sar</taxon>
        <taxon>Alveolata</taxon>
        <taxon>Apicomplexa</taxon>
        <taxon>Conoidasida</taxon>
        <taxon>Coccidia</taxon>
        <taxon>Eucoccidiorida</taxon>
        <taxon>Eimeriorina</taxon>
        <taxon>Cryptosporidiidae</taxon>
        <taxon>Cryptosporidium</taxon>
    </lineage>
</organism>
<dbReference type="SUPFAM" id="SSF88723">
    <property type="entry name" value="PIN domain-like"/>
    <property type="match status" value="1"/>
</dbReference>
<reference evidence="5 6" key="1">
    <citation type="submission" date="2023-10" db="EMBL/GenBank/DDBJ databases">
        <title>Comparative genomics analysis reveals potential genetic determinants of host preference in Cryptosporidium xiaoi.</title>
        <authorList>
            <person name="Xiao L."/>
            <person name="Li J."/>
        </authorList>
    </citation>
    <scope>NUCLEOTIDE SEQUENCE [LARGE SCALE GENOMIC DNA]</scope>
    <source>
        <strain evidence="5 6">52996</strain>
    </source>
</reference>
<dbReference type="Proteomes" id="UP001311799">
    <property type="component" value="Unassembled WGS sequence"/>
</dbReference>
<dbReference type="Pfam" id="PF04900">
    <property type="entry name" value="Fcf1"/>
    <property type="match status" value="2"/>
</dbReference>
<dbReference type="GO" id="GO:0004812">
    <property type="term" value="F:aminoacyl-tRNA ligase activity"/>
    <property type="evidence" value="ECO:0007669"/>
    <property type="project" value="UniProtKB-KW"/>
</dbReference>
<evidence type="ECO:0000256" key="2">
    <source>
        <dbReference type="ARBA" id="ARBA00022517"/>
    </source>
</evidence>
<sequence>MAGLKGKIHIKELLPKILNGKAIPIVTDCIFKEIELLNNTRGNEADFSGAKLIAKAYFRHKCGHIFSAEKSENKVENKIIFESDSDLNIEQVDKFENNVDVCTNYKQNLAKETNSSEENKSNKEFFAKKSIKGTEKERKFDSFRCILDVVSKNENDKKFIVASQDYLLRKKLNKIPGVPLLYLNGQVPVLEQPSSASNIRNSFKEESRMAPQEWEYSLIPSLKDSLKKNNET</sequence>
<accession>A0AAV9XWV4</accession>
<gene>
    <name evidence="5" type="ORF">RS030_263653</name>
</gene>
<dbReference type="EMBL" id="JAWDEY010000018">
    <property type="protein sequence ID" value="KAK6588974.1"/>
    <property type="molecule type" value="Genomic_DNA"/>
</dbReference>
<dbReference type="GO" id="GO:0032040">
    <property type="term" value="C:small-subunit processome"/>
    <property type="evidence" value="ECO:0007669"/>
    <property type="project" value="InterPro"/>
</dbReference>
<dbReference type="GO" id="GO:0006364">
    <property type="term" value="P:rRNA processing"/>
    <property type="evidence" value="ECO:0007669"/>
    <property type="project" value="UniProtKB-KW"/>
</dbReference>
<evidence type="ECO:0000313" key="6">
    <source>
        <dbReference type="Proteomes" id="UP001311799"/>
    </source>
</evidence>